<sequence>MFRQSLHLLVFLFDVAGEHRPAAQKWQRLNDRAVLKDRIKGSETARLTLLSNIQGKGEAVHCLI</sequence>
<organism evidence="1 2">
    <name type="scientific">Roseobacter sinensis</name>
    <dbReference type="NCBI Taxonomy" id="2931391"/>
    <lineage>
        <taxon>Bacteria</taxon>
        <taxon>Pseudomonadati</taxon>
        <taxon>Pseudomonadota</taxon>
        <taxon>Alphaproteobacteria</taxon>
        <taxon>Rhodobacterales</taxon>
        <taxon>Roseobacteraceae</taxon>
        <taxon>Roseobacter</taxon>
    </lineage>
</organism>
<evidence type="ECO:0000313" key="2">
    <source>
        <dbReference type="Proteomes" id="UP001208690"/>
    </source>
</evidence>
<dbReference type="RefSeq" id="WP_263846590.1">
    <property type="nucleotide sequence ID" value="NZ_JALIEB010000042.1"/>
</dbReference>
<evidence type="ECO:0000313" key="1">
    <source>
        <dbReference type="EMBL" id="MCV3274387.1"/>
    </source>
</evidence>
<reference evidence="1 2" key="1">
    <citation type="submission" date="2022-04" db="EMBL/GenBank/DDBJ databases">
        <title>Roseobacter sp. WL0113 is a bacterium isolated from neritic sediment.</title>
        <authorList>
            <person name="Wang L."/>
            <person name="He W."/>
            <person name="Zhang D.-F."/>
        </authorList>
    </citation>
    <scope>NUCLEOTIDE SEQUENCE [LARGE SCALE GENOMIC DNA]</scope>
    <source>
        <strain evidence="1 2">WL0113</strain>
    </source>
</reference>
<name>A0ABT3BLC6_9RHOB</name>
<dbReference type="Proteomes" id="UP001208690">
    <property type="component" value="Unassembled WGS sequence"/>
</dbReference>
<protein>
    <recommendedName>
        <fullName evidence="3">Secreted protein</fullName>
    </recommendedName>
</protein>
<gene>
    <name evidence="1" type="ORF">MUB52_23400</name>
</gene>
<comment type="caution">
    <text evidence="1">The sequence shown here is derived from an EMBL/GenBank/DDBJ whole genome shotgun (WGS) entry which is preliminary data.</text>
</comment>
<evidence type="ECO:0008006" key="3">
    <source>
        <dbReference type="Google" id="ProtNLM"/>
    </source>
</evidence>
<dbReference type="EMBL" id="JALIEB010000042">
    <property type="protein sequence ID" value="MCV3274387.1"/>
    <property type="molecule type" value="Genomic_DNA"/>
</dbReference>
<proteinExistence type="predicted"/>
<keyword evidence="2" id="KW-1185">Reference proteome</keyword>
<accession>A0ABT3BLC6</accession>